<keyword evidence="6 8" id="KW-0687">Ribonucleoprotein</keyword>
<evidence type="ECO:0000256" key="8">
    <source>
        <dbReference type="RuleBase" id="RU003905"/>
    </source>
</evidence>
<dbReference type="HAMAP" id="MF_01325_B">
    <property type="entry name" value="Ribosomal_uL3_B"/>
    <property type="match status" value="1"/>
</dbReference>
<evidence type="ECO:0000256" key="9">
    <source>
        <dbReference type="SAM" id="MobiDB-lite"/>
    </source>
</evidence>
<evidence type="ECO:0000313" key="11">
    <source>
        <dbReference type="Proteomes" id="UP000799776"/>
    </source>
</evidence>
<accession>A0A9P4HTF7</accession>
<reference evidence="10" key="1">
    <citation type="journal article" date="2020" name="Stud. Mycol.">
        <title>101 Dothideomycetes genomes: a test case for predicting lifestyles and emergence of pathogens.</title>
        <authorList>
            <person name="Haridas S."/>
            <person name="Albert R."/>
            <person name="Binder M."/>
            <person name="Bloem J."/>
            <person name="Labutti K."/>
            <person name="Salamov A."/>
            <person name="Andreopoulos B."/>
            <person name="Baker S."/>
            <person name="Barry K."/>
            <person name="Bills G."/>
            <person name="Bluhm B."/>
            <person name="Cannon C."/>
            <person name="Castanera R."/>
            <person name="Culley D."/>
            <person name="Daum C."/>
            <person name="Ezra D."/>
            <person name="Gonzalez J."/>
            <person name="Henrissat B."/>
            <person name="Kuo A."/>
            <person name="Liang C."/>
            <person name="Lipzen A."/>
            <person name="Lutzoni F."/>
            <person name="Magnuson J."/>
            <person name="Mondo S."/>
            <person name="Nolan M."/>
            <person name="Ohm R."/>
            <person name="Pangilinan J."/>
            <person name="Park H.-J."/>
            <person name="Ramirez L."/>
            <person name="Alfaro M."/>
            <person name="Sun H."/>
            <person name="Tritt A."/>
            <person name="Yoshinaga Y."/>
            <person name="Zwiers L.-H."/>
            <person name="Turgeon B."/>
            <person name="Goodwin S."/>
            <person name="Spatafora J."/>
            <person name="Crous P."/>
            <person name="Grigoriev I."/>
        </authorList>
    </citation>
    <scope>NUCLEOTIDE SEQUENCE</scope>
    <source>
        <strain evidence="10">CBS 121410</strain>
    </source>
</reference>
<evidence type="ECO:0000256" key="5">
    <source>
        <dbReference type="ARBA" id="ARBA00023128"/>
    </source>
</evidence>
<dbReference type="InterPro" id="IPR019927">
    <property type="entry name" value="Ribosomal_uL3_bac/org-type"/>
</dbReference>
<dbReference type="OrthoDB" id="274683at2759"/>
<organism evidence="10 11">
    <name type="scientific">Saccharata proteae CBS 121410</name>
    <dbReference type="NCBI Taxonomy" id="1314787"/>
    <lineage>
        <taxon>Eukaryota</taxon>
        <taxon>Fungi</taxon>
        <taxon>Dikarya</taxon>
        <taxon>Ascomycota</taxon>
        <taxon>Pezizomycotina</taxon>
        <taxon>Dothideomycetes</taxon>
        <taxon>Dothideomycetes incertae sedis</taxon>
        <taxon>Botryosphaeriales</taxon>
        <taxon>Saccharataceae</taxon>
        <taxon>Saccharata</taxon>
    </lineage>
</organism>
<dbReference type="AlphaFoldDB" id="A0A9P4HTF7"/>
<dbReference type="GO" id="GO:0006412">
    <property type="term" value="P:translation"/>
    <property type="evidence" value="ECO:0007669"/>
    <property type="project" value="InterPro"/>
</dbReference>
<evidence type="ECO:0000256" key="4">
    <source>
        <dbReference type="ARBA" id="ARBA00022980"/>
    </source>
</evidence>
<evidence type="ECO:0000256" key="6">
    <source>
        <dbReference type="ARBA" id="ARBA00023274"/>
    </source>
</evidence>
<dbReference type="Gene3D" id="2.40.30.10">
    <property type="entry name" value="Translation factors"/>
    <property type="match status" value="1"/>
</dbReference>
<dbReference type="Proteomes" id="UP000799776">
    <property type="component" value="Unassembled WGS sequence"/>
</dbReference>
<dbReference type="NCBIfam" id="TIGR03625">
    <property type="entry name" value="L3_bact"/>
    <property type="match status" value="1"/>
</dbReference>
<dbReference type="EMBL" id="ML978726">
    <property type="protein sequence ID" value="KAF2086126.1"/>
    <property type="molecule type" value="Genomic_DNA"/>
</dbReference>
<feature type="region of interest" description="Disordered" evidence="9">
    <location>
        <begin position="200"/>
        <end position="226"/>
    </location>
</feature>
<dbReference type="InterPro" id="IPR000597">
    <property type="entry name" value="Ribosomal_uL3"/>
</dbReference>
<gene>
    <name evidence="10" type="ORF">K490DRAFT_45086</name>
</gene>
<dbReference type="GO" id="GO:0003735">
    <property type="term" value="F:structural constituent of ribosome"/>
    <property type="evidence" value="ECO:0007669"/>
    <property type="project" value="InterPro"/>
</dbReference>
<evidence type="ECO:0000256" key="1">
    <source>
        <dbReference type="ARBA" id="ARBA00004173"/>
    </source>
</evidence>
<dbReference type="Gene3D" id="3.30.160.810">
    <property type="match status" value="1"/>
</dbReference>
<dbReference type="FunFam" id="3.30.160.810:FF:000001">
    <property type="entry name" value="50S ribosomal protein L3"/>
    <property type="match status" value="1"/>
</dbReference>
<keyword evidence="4 8" id="KW-0689">Ribosomal protein</keyword>
<comment type="caution">
    <text evidence="10">The sequence shown here is derived from an EMBL/GenBank/DDBJ whole genome shotgun (WGS) entry which is preliminary data.</text>
</comment>
<evidence type="ECO:0000256" key="7">
    <source>
        <dbReference type="ARBA" id="ARBA00035209"/>
    </source>
</evidence>
<keyword evidence="5" id="KW-0496">Mitochondrion</keyword>
<proteinExistence type="inferred from homology"/>
<dbReference type="GO" id="GO:0005762">
    <property type="term" value="C:mitochondrial large ribosomal subunit"/>
    <property type="evidence" value="ECO:0007669"/>
    <property type="project" value="TreeGrafter"/>
</dbReference>
<comment type="similarity">
    <text evidence="2 8">Belongs to the universal ribosomal protein uL3 family.</text>
</comment>
<comment type="subcellular location">
    <subcellularLocation>
        <location evidence="1">Mitochondrion</location>
    </subcellularLocation>
</comment>
<dbReference type="Pfam" id="PF00297">
    <property type="entry name" value="Ribosomal_L3"/>
    <property type="match status" value="1"/>
</dbReference>
<dbReference type="PANTHER" id="PTHR11229:SF8">
    <property type="entry name" value="LARGE RIBOSOMAL SUBUNIT PROTEIN UL3M"/>
    <property type="match status" value="1"/>
</dbReference>
<dbReference type="SUPFAM" id="SSF50447">
    <property type="entry name" value="Translation proteins"/>
    <property type="match status" value="1"/>
</dbReference>
<dbReference type="InterPro" id="IPR019926">
    <property type="entry name" value="Ribosomal_uL3_CS"/>
</dbReference>
<dbReference type="InterPro" id="IPR009000">
    <property type="entry name" value="Transl_B-barrel_sf"/>
</dbReference>
<dbReference type="PANTHER" id="PTHR11229">
    <property type="entry name" value="50S RIBOSOMAL PROTEIN L3"/>
    <property type="match status" value="1"/>
</dbReference>
<dbReference type="PROSITE" id="PS00474">
    <property type="entry name" value="RIBOSOMAL_L3"/>
    <property type="match status" value="1"/>
</dbReference>
<evidence type="ECO:0000256" key="2">
    <source>
        <dbReference type="ARBA" id="ARBA00006540"/>
    </source>
</evidence>
<evidence type="ECO:0000256" key="3">
    <source>
        <dbReference type="ARBA" id="ARBA00022946"/>
    </source>
</evidence>
<name>A0A9P4HTF7_9PEZI</name>
<evidence type="ECO:0000313" key="10">
    <source>
        <dbReference type="EMBL" id="KAF2086126.1"/>
    </source>
</evidence>
<keyword evidence="3" id="KW-0809">Transit peptide</keyword>
<protein>
    <recommendedName>
        <fullName evidence="7">Large ribosomal subunit protein uL3m</fullName>
    </recommendedName>
</protein>
<sequence>MPPRLPFQWAAQIAPSTATHLNLVPYITTRGIRSTYPPKPDRFNQGPDLPILTSSRTHALARKEYTTPPRTGALTIKKGMTSLYDPATGQRTPCTVLQFDRCQVVAHKTRQRHGYFAVQVGCGFKHPDNVTRPMLGHFAVSEVSPKRHMAEFKVKDESGLLGVGEVIQPDWFIEGQMVDVRSNSKGKGFAGGMKRWGFSGQPASHGQSLMHRGMGSSGGSQGSGSRVLPGKKMAGRMGNEQVTVQNLKILKVDRENGFIAVHGAVAGPKGCIVKIQDALKRPWPEVTMPLADSTVAETAAAA</sequence>
<dbReference type="FunFam" id="2.40.30.10:FF:000004">
    <property type="entry name" value="50S ribosomal protein L3"/>
    <property type="match status" value="1"/>
</dbReference>
<keyword evidence="11" id="KW-1185">Reference proteome</keyword>